<feature type="transmembrane region" description="Helical" evidence="6">
    <location>
        <begin position="272"/>
        <end position="294"/>
    </location>
</feature>
<protein>
    <recommendedName>
        <fullName evidence="9">Flippase-like domain-containing protein</fullName>
    </recommendedName>
</protein>
<evidence type="ECO:0000256" key="1">
    <source>
        <dbReference type="ARBA" id="ARBA00004651"/>
    </source>
</evidence>
<feature type="transmembrane region" description="Helical" evidence="6">
    <location>
        <begin position="235"/>
        <end position="260"/>
    </location>
</feature>
<organism evidence="7 8">
    <name type="scientific">Reticulibacter mediterranei</name>
    <dbReference type="NCBI Taxonomy" id="2778369"/>
    <lineage>
        <taxon>Bacteria</taxon>
        <taxon>Bacillati</taxon>
        <taxon>Chloroflexota</taxon>
        <taxon>Ktedonobacteria</taxon>
        <taxon>Ktedonobacterales</taxon>
        <taxon>Reticulibacteraceae</taxon>
        <taxon>Reticulibacter</taxon>
    </lineage>
</organism>
<accession>A0A8J3MY08</accession>
<keyword evidence="8" id="KW-1185">Reference proteome</keyword>
<keyword evidence="2" id="KW-1003">Cell membrane</keyword>
<keyword evidence="4 6" id="KW-1133">Transmembrane helix</keyword>
<comment type="subcellular location">
    <subcellularLocation>
        <location evidence="1">Cell membrane</location>
        <topology evidence="1">Multi-pass membrane protein</topology>
    </subcellularLocation>
</comment>
<dbReference type="Pfam" id="PF03706">
    <property type="entry name" value="LPG_synthase_TM"/>
    <property type="match status" value="1"/>
</dbReference>
<evidence type="ECO:0000256" key="3">
    <source>
        <dbReference type="ARBA" id="ARBA00022692"/>
    </source>
</evidence>
<dbReference type="GO" id="GO:0005886">
    <property type="term" value="C:plasma membrane"/>
    <property type="evidence" value="ECO:0007669"/>
    <property type="project" value="UniProtKB-SubCell"/>
</dbReference>
<evidence type="ECO:0000256" key="4">
    <source>
        <dbReference type="ARBA" id="ARBA00022989"/>
    </source>
</evidence>
<feature type="transmembrane region" description="Helical" evidence="6">
    <location>
        <begin position="132"/>
        <end position="155"/>
    </location>
</feature>
<feature type="transmembrane region" description="Helical" evidence="6">
    <location>
        <begin position="207"/>
        <end position="229"/>
    </location>
</feature>
<evidence type="ECO:0000256" key="2">
    <source>
        <dbReference type="ARBA" id="ARBA00022475"/>
    </source>
</evidence>
<gene>
    <name evidence="7" type="ORF">KSF_015420</name>
</gene>
<evidence type="ECO:0000313" key="8">
    <source>
        <dbReference type="Proteomes" id="UP000597444"/>
    </source>
</evidence>
<dbReference type="AlphaFoldDB" id="A0A8J3MY08"/>
<keyword evidence="3 6" id="KW-0812">Transmembrane</keyword>
<feature type="transmembrane region" description="Helical" evidence="6">
    <location>
        <begin position="161"/>
        <end position="186"/>
    </location>
</feature>
<dbReference type="InterPro" id="IPR022791">
    <property type="entry name" value="L-PG_synthase/AglD"/>
</dbReference>
<evidence type="ECO:0000256" key="6">
    <source>
        <dbReference type="SAM" id="Phobius"/>
    </source>
</evidence>
<proteinExistence type="predicted"/>
<keyword evidence="5 6" id="KW-0472">Membrane</keyword>
<dbReference type="RefSeq" id="WP_220202389.1">
    <property type="nucleotide sequence ID" value="NZ_BNJK01000001.1"/>
</dbReference>
<evidence type="ECO:0000256" key="5">
    <source>
        <dbReference type="ARBA" id="ARBA00023136"/>
    </source>
</evidence>
<sequence length="341" mass="37159">MQRSKLIKIGKRILQIGLPVVILALFIISVQRNWNELTSYKFEWNPWFLALGFLGFLLQELSYGLIWRKVLMRLGAQLDLRAALRIYLASEFVRYIPGNVWHVLTRILWVKKYGVSRPVAFASMTIELITKLAAGALIFAFSLLFWSDIGAIQILLHGTPIVIGLGVALALGLLVGLHPRVLNGVMSFGLRLLKRDPVVLTLRYSDILLITLYWLVSWAIAGTAFYLLLLSLLPAVPISVLPICIGIYAIAWDIGFVSFITPSGLGFREGAIVGLFALSVPFVPGTIAGILALFSRLVSTVAELVCVSIAYVSGGKQVPVGPSDEADVPSGVSIQGGVGDD</sequence>
<reference evidence="7" key="1">
    <citation type="submission" date="2020-10" db="EMBL/GenBank/DDBJ databases">
        <title>Taxonomic study of unclassified bacteria belonging to the class Ktedonobacteria.</title>
        <authorList>
            <person name="Yabe S."/>
            <person name="Wang C.M."/>
            <person name="Zheng Y."/>
            <person name="Sakai Y."/>
            <person name="Cavaletti L."/>
            <person name="Monciardini P."/>
            <person name="Donadio S."/>
        </authorList>
    </citation>
    <scope>NUCLEOTIDE SEQUENCE</scope>
    <source>
        <strain evidence="7">ID150040</strain>
    </source>
</reference>
<name>A0A8J3MY08_9CHLR</name>
<dbReference type="EMBL" id="BNJK01000001">
    <property type="protein sequence ID" value="GHO91494.1"/>
    <property type="molecule type" value="Genomic_DNA"/>
</dbReference>
<comment type="caution">
    <text evidence="7">The sequence shown here is derived from an EMBL/GenBank/DDBJ whole genome shotgun (WGS) entry which is preliminary data.</text>
</comment>
<feature type="transmembrane region" description="Helical" evidence="6">
    <location>
        <begin position="46"/>
        <end position="66"/>
    </location>
</feature>
<feature type="transmembrane region" description="Helical" evidence="6">
    <location>
        <begin position="12"/>
        <end position="34"/>
    </location>
</feature>
<dbReference type="Proteomes" id="UP000597444">
    <property type="component" value="Unassembled WGS sequence"/>
</dbReference>
<evidence type="ECO:0008006" key="9">
    <source>
        <dbReference type="Google" id="ProtNLM"/>
    </source>
</evidence>
<evidence type="ECO:0000313" key="7">
    <source>
        <dbReference type="EMBL" id="GHO91494.1"/>
    </source>
</evidence>